<keyword evidence="2" id="KW-1185">Reference proteome</keyword>
<protein>
    <submittedName>
        <fullName evidence="1">Uncharacterized protein</fullName>
    </submittedName>
</protein>
<evidence type="ECO:0000313" key="1">
    <source>
        <dbReference type="EMBL" id="VEL13600.1"/>
    </source>
</evidence>
<dbReference type="EMBL" id="CAAALY010018287">
    <property type="protein sequence ID" value="VEL13600.1"/>
    <property type="molecule type" value="Genomic_DNA"/>
</dbReference>
<organism evidence="1 2">
    <name type="scientific">Protopolystoma xenopodis</name>
    <dbReference type="NCBI Taxonomy" id="117903"/>
    <lineage>
        <taxon>Eukaryota</taxon>
        <taxon>Metazoa</taxon>
        <taxon>Spiralia</taxon>
        <taxon>Lophotrochozoa</taxon>
        <taxon>Platyhelminthes</taxon>
        <taxon>Monogenea</taxon>
        <taxon>Polyopisthocotylea</taxon>
        <taxon>Polystomatidea</taxon>
        <taxon>Polystomatidae</taxon>
        <taxon>Protopolystoma</taxon>
    </lineage>
</organism>
<name>A0A448WK27_9PLAT</name>
<accession>A0A448WK27</accession>
<dbReference type="AlphaFoldDB" id="A0A448WK27"/>
<gene>
    <name evidence="1" type="ORF">PXEA_LOCUS7040</name>
</gene>
<evidence type="ECO:0000313" key="2">
    <source>
        <dbReference type="Proteomes" id="UP000784294"/>
    </source>
</evidence>
<dbReference type="Proteomes" id="UP000784294">
    <property type="component" value="Unassembled WGS sequence"/>
</dbReference>
<reference evidence="1" key="1">
    <citation type="submission" date="2018-11" db="EMBL/GenBank/DDBJ databases">
        <authorList>
            <consortium name="Pathogen Informatics"/>
        </authorList>
    </citation>
    <scope>NUCLEOTIDE SEQUENCE</scope>
</reference>
<comment type="caution">
    <text evidence="1">The sequence shown here is derived from an EMBL/GenBank/DDBJ whole genome shotgun (WGS) entry which is preliminary data.</text>
</comment>
<proteinExistence type="predicted"/>
<sequence length="86" mass="9812">MARIDRGHLGPLERTGVVSCLICAGRPLGQQALWSQSFRLVDWPTRADTIARPRLTRESDRLSVSRRAWPWCALALCYLYPLVVDF</sequence>